<dbReference type="AlphaFoldDB" id="A0AA49GEN7"/>
<organism evidence="1">
    <name type="scientific">Marivirga arenosa</name>
    <dbReference type="NCBI Taxonomy" id="3059076"/>
    <lineage>
        <taxon>Bacteria</taxon>
        <taxon>Pseudomonadati</taxon>
        <taxon>Bacteroidota</taxon>
        <taxon>Cytophagia</taxon>
        <taxon>Cytophagales</taxon>
        <taxon>Marivirgaceae</taxon>
        <taxon>Marivirga</taxon>
    </lineage>
</organism>
<proteinExistence type="predicted"/>
<gene>
    <name evidence="1" type="ORF">QYS47_08935</name>
</gene>
<dbReference type="KEGG" id="marp:QYS47_08935"/>
<protein>
    <submittedName>
        <fullName evidence="1">Uncharacterized protein</fullName>
    </submittedName>
</protein>
<dbReference type="RefSeq" id="WP_302127772.1">
    <property type="nucleotide sequence ID" value="NZ_CP129968.2"/>
</dbReference>
<accession>A0AA49GEN7</accession>
<dbReference type="Proteomes" id="UP001232019">
    <property type="component" value="Chromosome"/>
</dbReference>
<name>A0AA49GEN7_9BACT</name>
<evidence type="ECO:0000313" key="1">
    <source>
        <dbReference type="EMBL" id="WKK82219.1"/>
    </source>
</evidence>
<reference evidence="1" key="1">
    <citation type="submission" date="2023-08" db="EMBL/GenBank/DDBJ databases">
        <title>Comparative genomics and taxonomic characterization of three novel marine species of genus Marivirga.</title>
        <authorList>
            <person name="Muhammad N."/>
            <person name="Kim S.-G."/>
        </authorList>
    </citation>
    <scope>NUCLEOTIDE SEQUENCE</scope>
    <source>
        <strain evidence="1">BKB1-2</strain>
    </source>
</reference>
<sequence>MYLLFHNTYINKYIVDLKAIFKEGRVLFSIPLQYYTRYWKKEQVGNITYYFRDKLNKENAQLFVIKNRIIAEKFGLQPEDFEFYLTDNYQEILQLRGFRYSVNANVDYMDGYGVVDNTIFAVGGNEDFSHDLVHYYSKKVNNNRNWLAEEGTAYLWGNAYYNQGNGHTISMDQLHKEFTIYMKNNSDKDIQKLFIEDDNIMNHISPYISIRSFISSIIIDTIEQKHGKNGVLQLINSGNSQPLNNFLTITDELIDFNKENFESEIRKYLHLED</sequence>
<dbReference type="EMBL" id="CP129968">
    <property type="protein sequence ID" value="WKK82219.1"/>
    <property type="molecule type" value="Genomic_DNA"/>
</dbReference>